<gene>
    <name evidence="2" type="ORF">HPBE_LOCUS2169</name>
</gene>
<accession>A0A183F7M6</accession>
<protein>
    <submittedName>
        <fullName evidence="2 4">Uncharacterized protein</fullName>
    </submittedName>
</protein>
<feature type="compositionally biased region" description="Basic residues" evidence="1">
    <location>
        <begin position="9"/>
        <end position="21"/>
    </location>
</feature>
<dbReference type="Proteomes" id="UP000050761">
    <property type="component" value="Unassembled WGS sequence"/>
</dbReference>
<dbReference type="WBParaSite" id="HPBE_0000216801-mRNA-1">
    <property type="protein sequence ID" value="HPBE_0000216801-mRNA-1"/>
    <property type="gene ID" value="HPBE_0000216801"/>
</dbReference>
<organism evidence="3 4">
    <name type="scientific">Heligmosomoides polygyrus</name>
    <name type="common">Parasitic roundworm</name>
    <dbReference type="NCBI Taxonomy" id="6339"/>
    <lineage>
        <taxon>Eukaryota</taxon>
        <taxon>Metazoa</taxon>
        <taxon>Ecdysozoa</taxon>
        <taxon>Nematoda</taxon>
        <taxon>Chromadorea</taxon>
        <taxon>Rhabditida</taxon>
        <taxon>Rhabditina</taxon>
        <taxon>Rhabditomorpha</taxon>
        <taxon>Strongyloidea</taxon>
        <taxon>Heligmosomidae</taxon>
        <taxon>Heligmosomoides</taxon>
    </lineage>
</organism>
<accession>A0A3P7X0E6</accession>
<feature type="region of interest" description="Disordered" evidence="1">
    <location>
        <begin position="1"/>
        <end position="21"/>
    </location>
</feature>
<proteinExistence type="predicted"/>
<evidence type="ECO:0000313" key="3">
    <source>
        <dbReference type="Proteomes" id="UP000050761"/>
    </source>
</evidence>
<name>A0A183F7M6_HELPZ</name>
<evidence type="ECO:0000256" key="1">
    <source>
        <dbReference type="SAM" id="MobiDB-lite"/>
    </source>
</evidence>
<dbReference type="EMBL" id="UZAH01002975">
    <property type="protein sequence ID" value="VDO23468.1"/>
    <property type="molecule type" value="Genomic_DNA"/>
</dbReference>
<feature type="region of interest" description="Disordered" evidence="1">
    <location>
        <begin position="128"/>
        <end position="147"/>
    </location>
</feature>
<keyword evidence="3" id="KW-1185">Reference proteome</keyword>
<sequence length="188" mass="22189">MFHPELSHQRKKLHKKPAMTRPGMKRILAHTGRAQNFYLRGLDMNRGIIADYKLQRWLTGRYRSERDEREGSRSFFRNNNSAKSRRQGVRQRVRIETASIGLEVVSRCRFDSKTTKATTSWQNRWLARDPSRQANTHEERVERPNTAPVSSLSLGALQTTEWHFLSIVQEKCRKWEADTAVYRSDRKF</sequence>
<reference evidence="2 3" key="1">
    <citation type="submission" date="2018-11" db="EMBL/GenBank/DDBJ databases">
        <authorList>
            <consortium name="Pathogen Informatics"/>
        </authorList>
    </citation>
    <scope>NUCLEOTIDE SEQUENCE [LARGE SCALE GENOMIC DNA]</scope>
</reference>
<evidence type="ECO:0000313" key="2">
    <source>
        <dbReference type="EMBL" id="VDO23468.1"/>
    </source>
</evidence>
<evidence type="ECO:0000313" key="4">
    <source>
        <dbReference type="WBParaSite" id="HPBE_0000216801-mRNA-1"/>
    </source>
</evidence>
<feature type="compositionally biased region" description="Basic and acidic residues" evidence="1">
    <location>
        <begin position="128"/>
        <end position="143"/>
    </location>
</feature>
<reference evidence="4" key="2">
    <citation type="submission" date="2019-09" db="UniProtKB">
        <authorList>
            <consortium name="WormBaseParasite"/>
        </authorList>
    </citation>
    <scope>IDENTIFICATION</scope>
</reference>
<dbReference type="AlphaFoldDB" id="A0A183F7M6"/>